<dbReference type="InterPro" id="IPR023214">
    <property type="entry name" value="HAD_sf"/>
</dbReference>
<dbReference type="Pfam" id="PF13344">
    <property type="entry name" value="Hydrolase_6"/>
    <property type="match status" value="1"/>
</dbReference>
<reference evidence="1 2" key="1">
    <citation type="submission" date="2017-04" db="EMBL/GenBank/DDBJ databases">
        <title>Novel microbial lineages endemic to geothermal iron-oxide mats fill important gaps in the evolutionary history of Archaea.</title>
        <authorList>
            <person name="Jay Z.J."/>
            <person name="Beam J.P."/>
            <person name="Dlakic M."/>
            <person name="Rusch D.B."/>
            <person name="Kozubal M.A."/>
            <person name="Inskeep W.P."/>
        </authorList>
    </citation>
    <scope>NUCLEOTIDE SEQUENCE [LARGE SCALE GENOMIC DNA]</scope>
    <source>
        <strain evidence="1">ECH_B_SAG-M15</strain>
    </source>
</reference>
<dbReference type="InterPro" id="IPR036412">
    <property type="entry name" value="HAD-like_sf"/>
</dbReference>
<dbReference type="PANTHER" id="PTHR19288">
    <property type="entry name" value="4-NITROPHENYLPHOSPHATASE-RELATED"/>
    <property type="match status" value="1"/>
</dbReference>
<dbReference type="PANTHER" id="PTHR19288:SF46">
    <property type="entry name" value="HALOACID DEHALOGENASE-LIKE HYDROLASE DOMAIN-CONTAINING PROTEIN 2"/>
    <property type="match status" value="1"/>
</dbReference>
<dbReference type="GO" id="GO:0005737">
    <property type="term" value="C:cytoplasm"/>
    <property type="evidence" value="ECO:0007669"/>
    <property type="project" value="TreeGrafter"/>
</dbReference>
<evidence type="ECO:0000313" key="1">
    <source>
        <dbReference type="EMBL" id="PSN91383.1"/>
    </source>
</evidence>
<dbReference type="PIRSF" id="PIRSF000915">
    <property type="entry name" value="PGP-type_phosphatase"/>
    <property type="match status" value="1"/>
</dbReference>
<protein>
    <submittedName>
        <fullName evidence="1">Uncharacterized protein</fullName>
    </submittedName>
</protein>
<comment type="caution">
    <text evidence="1">The sequence shown here is derived from an EMBL/GenBank/DDBJ whole genome shotgun (WGS) entry which is preliminary data.</text>
</comment>
<dbReference type="Proteomes" id="UP000240490">
    <property type="component" value="Unassembled WGS sequence"/>
</dbReference>
<dbReference type="NCBIfam" id="TIGR01460">
    <property type="entry name" value="HAD-SF-IIA"/>
    <property type="match status" value="1"/>
</dbReference>
<evidence type="ECO:0000313" key="2">
    <source>
        <dbReference type="Proteomes" id="UP000240490"/>
    </source>
</evidence>
<dbReference type="EMBL" id="NEXJ01000048">
    <property type="protein sequence ID" value="PSN91383.1"/>
    <property type="molecule type" value="Genomic_DNA"/>
</dbReference>
<dbReference type="InterPro" id="IPR006357">
    <property type="entry name" value="HAD-SF_hydro_IIA"/>
</dbReference>
<accession>A0A2R6AYI6</accession>
<dbReference type="Pfam" id="PF13242">
    <property type="entry name" value="Hydrolase_like"/>
    <property type="match status" value="1"/>
</dbReference>
<gene>
    <name evidence="1" type="ORF">B9Q08_03015</name>
</gene>
<sequence>MIYGGCGVYKAILIDVDGVIKQGKTLIPRVDKAIGIMRERSVRFMLVTNNSTKTPQVLSGELNASGLVIKEKEIMTSSQVLMSLLKQSAKLHSKAVSGVYVVGESGLIEELRSNGYTLTSDVTRGVVAVGLDRGFTYTKLATATRSIMLGASYICTNTDRTYPTEDGLMPGAGSIAASITAATGRRPLIVGKPSKTFFKQALRRLGGDLSVSDVLIVGDRPETDIKMANLVGCDSVLVLSGVTKNAAKLRGLYKPTYVFSDLYEAVEKLLSTPVG</sequence>
<organism evidence="1 2">
    <name type="scientific">Candidatus Marsarchaeota G2 archaeon ECH_B_SAG-M15</name>
    <dbReference type="NCBI Taxonomy" id="1978162"/>
    <lineage>
        <taxon>Archaea</taxon>
        <taxon>Candidatus Marsarchaeota</taxon>
        <taxon>Candidatus Marsarchaeota group 2</taxon>
    </lineage>
</organism>
<dbReference type="Gene3D" id="3.40.50.1000">
    <property type="entry name" value="HAD superfamily/HAD-like"/>
    <property type="match status" value="2"/>
</dbReference>
<dbReference type="GO" id="GO:0016791">
    <property type="term" value="F:phosphatase activity"/>
    <property type="evidence" value="ECO:0007669"/>
    <property type="project" value="TreeGrafter"/>
</dbReference>
<dbReference type="SUPFAM" id="SSF56784">
    <property type="entry name" value="HAD-like"/>
    <property type="match status" value="1"/>
</dbReference>
<proteinExistence type="predicted"/>
<name>A0A2R6AYI6_9ARCH</name>
<dbReference type="AlphaFoldDB" id="A0A2R6AYI6"/>